<proteinExistence type="predicted"/>
<sequence>MLKVRAGDFLSYTKFEKARLIGSRALQISGGAPTTVDSDSSSSLDLAIEEVSKGAVPLTIKKPKVIKLDE</sequence>
<dbReference type="SMART" id="SM01409">
    <property type="entry name" value="RNA_pol_Rpb6"/>
    <property type="match status" value="1"/>
</dbReference>
<dbReference type="InterPro" id="IPR020708">
    <property type="entry name" value="DNA-dir_RNA_polK_14-18kDa_CS"/>
</dbReference>
<dbReference type="eggNOG" id="arCOG01268">
    <property type="taxonomic scope" value="Archaea"/>
</dbReference>
<dbReference type="AlphaFoldDB" id="D7DRX2"/>
<dbReference type="Proteomes" id="UP000007722">
    <property type="component" value="Chromosome"/>
</dbReference>
<reference evidence="3 4" key="1">
    <citation type="submission" date="2010-05" db="EMBL/GenBank/DDBJ databases">
        <title>Complete sequence of Methanococcus voltae A3.</title>
        <authorList>
            <consortium name="US DOE Joint Genome Institute"/>
            <person name="Lucas S."/>
            <person name="Copeland A."/>
            <person name="Lapidus A."/>
            <person name="Cheng J.-F."/>
            <person name="Bruce D."/>
            <person name="Goodwin L."/>
            <person name="Pitluck S."/>
            <person name="Lowry S."/>
            <person name="Clum A."/>
            <person name="Land M."/>
            <person name="Hauser L."/>
            <person name="Kyrpides N."/>
            <person name="Mikhailova N."/>
            <person name="Whitman W.B."/>
            <person name="Woyke T."/>
        </authorList>
    </citation>
    <scope>NUCLEOTIDE SEQUENCE [LARGE SCALE GENOMIC DNA]</scope>
    <source>
        <strain evidence="4">ATCC BAA-1334 / A3</strain>
    </source>
</reference>
<dbReference type="InterPro" id="IPR006110">
    <property type="entry name" value="Pol_omega/Rpo6/RPB6"/>
</dbReference>
<dbReference type="Gene3D" id="3.90.940.10">
    <property type="match status" value="1"/>
</dbReference>
<gene>
    <name evidence="3" type="ordered locus">Mvol_0222</name>
</gene>
<name>D7DRX2_METV3</name>
<evidence type="ECO:0000256" key="2">
    <source>
        <dbReference type="ARBA" id="ARBA00023163"/>
    </source>
</evidence>
<dbReference type="PROSITE" id="PS01111">
    <property type="entry name" value="RNA_POL_K_14KD"/>
    <property type="match status" value="1"/>
</dbReference>
<evidence type="ECO:0000256" key="1">
    <source>
        <dbReference type="ARBA" id="ARBA00022478"/>
    </source>
</evidence>
<dbReference type="EMBL" id="CP002057">
    <property type="protein sequence ID" value="ADI35882.1"/>
    <property type="molecule type" value="Genomic_DNA"/>
</dbReference>
<dbReference type="SUPFAM" id="SSF63562">
    <property type="entry name" value="RPB6/omega subunit-like"/>
    <property type="match status" value="1"/>
</dbReference>
<dbReference type="NCBIfam" id="NF002208">
    <property type="entry name" value="PRK01099.1-3"/>
    <property type="match status" value="1"/>
</dbReference>
<evidence type="ECO:0000313" key="3">
    <source>
        <dbReference type="EMBL" id="ADI35882.1"/>
    </source>
</evidence>
<dbReference type="GO" id="GO:0000428">
    <property type="term" value="C:DNA-directed RNA polymerase complex"/>
    <property type="evidence" value="ECO:0007669"/>
    <property type="project" value="UniProtKB-KW"/>
</dbReference>
<evidence type="ECO:0000313" key="4">
    <source>
        <dbReference type="Proteomes" id="UP000007722"/>
    </source>
</evidence>
<keyword evidence="1" id="KW-0240">DNA-directed RNA polymerase</keyword>
<dbReference type="STRING" id="456320.Mvol_0222"/>
<dbReference type="GO" id="GO:0006351">
    <property type="term" value="P:DNA-templated transcription"/>
    <property type="evidence" value="ECO:0007669"/>
    <property type="project" value="InterPro"/>
</dbReference>
<keyword evidence="2" id="KW-0804">Transcription</keyword>
<dbReference type="GO" id="GO:0003899">
    <property type="term" value="F:DNA-directed RNA polymerase activity"/>
    <property type="evidence" value="ECO:0007669"/>
    <property type="project" value="InterPro"/>
</dbReference>
<dbReference type="GO" id="GO:0003677">
    <property type="term" value="F:DNA binding"/>
    <property type="evidence" value="ECO:0007669"/>
    <property type="project" value="InterPro"/>
</dbReference>
<dbReference type="KEGG" id="mvo:Mvol_0222"/>
<organism evidence="3 4">
    <name type="scientific">Methanococcus voltae (strain ATCC BAA-1334 / A3)</name>
    <dbReference type="NCBI Taxonomy" id="456320"/>
    <lineage>
        <taxon>Archaea</taxon>
        <taxon>Methanobacteriati</taxon>
        <taxon>Methanobacteriota</taxon>
        <taxon>Methanomada group</taxon>
        <taxon>Methanococci</taxon>
        <taxon>Methanococcales</taxon>
        <taxon>Methanococcaceae</taxon>
        <taxon>Methanococcus</taxon>
    </lineage>
</organism>
<dbReference type="InParanoid" id="D7DRX2"/>
<dbReference type="HOGENOM" id="CLU_112527_5_1_2"/>
<dbReference type="InterPro" id="IPR036161">
    <property type="entry name" value="RPB6/omega-like_sf"/>
</dbReference>
<dbReference type="NCBIfam" id="NF002206">
    <property type="entry name" value="PRK01099.1-1"/>
    <property type="match status" value="1"/>
</dbReference>
<dbReference type="Pfam" id="PF01192">
    <property type="entry name" value="RNA_pol_Rpb6"/>
    <property type="match status" value="1"/>
</dbReference>
<accession>D7DRX2</accession>
<protein>
    <submittedName>
        <fullName evidence="3">RNA polymerase Rpb6</fullName>
    </submittedName>
</protein>
<keyword evidence="4" id="KW-1185">Reference proteome</keyword>